<name>A0A0F9F879_9ZZZZ</name>
<dbReference type="AlphaFoldDB" id="A0A0F9F879"/>
<reference evidence="2" key="1">
    <citation type="journal article" date="2015" name="Nature">
        <title>Complex archaea that bridge the gap between prokaryotes and eukaryotes.</title>
        <authorList>
            <person name="Spang A."/>
            <person name="Saw J.H."/>
            <person name="Jorgensen S.L."/>
            <person name="Zaremba-Niedzwiedzka K."/>
            <person name="Martijn J."/>
            <person name="Lind A.E."/>
            <person name="van Eijk R."/>
            <person name="Schleper C."/>
            <person name="Guy L."/>
            <person name="Ettema T.J."/>
        </authorList>
    </citation>
    <scope>NUCLEOTIDE SEQUENCE</scope>
</reference>
<organism evidence="2">
    <name type="scientific">marine sediment metagenome</name>
    <dbReference type="NCBI Taxonomy" id="412755"/>
    <lineage>
        <taxon>unclassified sequences</taxon>
        <taxon>metagenomes</taxon>
        <taxon>ecological metagenomes</taxon>
    </lineage>
</organism>
<evidence type="ECO:0000313" key="2">
    <source>
        <dbReference type="EMBL" id="KKL47282.1"/>
    </source>
</evidence>
<accession>A0A0F9F879</accession>
<evidence type="ECO:0000256" key="1">
    <source>
        <dbReference type="SAM" id="Coils"/>
    </source>
</evidence>
<proteinExistence type="predicted"/>
<comment type="caution">
    <text evidence="2">The sequence shown here is derived from an EMBL/GenBank/DDBJ whole genome shotgun (WGS) entry which is preliminary data.</text>
</comment>
<dbReference type="EMBL" id="LAZR01033723">
    <property type="protein sequence ID" value="KKL47282.1"/>
    <property type="molecule type" value="Genomic_DNA"/>
</dbReference>
<sequence length="155" mass="18078">MPTEKRKKQRERNLIKLGIHARDMEHELRGLLQLSTNKLSALRVELEEAQTAKAELHGEIAIREAKWYRREREHEDKVRELCQKALTDINELATAHHKEVSALENKVSALDKEIRAEGTRSLRRRLQEKGEALDLANAKCRGYEKRIRMMLNSGF</sequence>
<protein>
    <submittedName>
        <fullName evidence="2">Uncharacterized protein</fullName>
    </submittedName>
</protein>
<gene>
    <name evidence="2" type="ORF">LCGC14_2337140</name>
</gene>
<keyword evidence="1" id="KW-0175">Coiled coil</keyword>
<feature type="coiled-coil region" evidence="1">
    <location>
        <begin position="32"/>
        <end position="59"/>
    </location>
</feature>